<dbReference type="PANTHER" id="PTHR43861:SF6">
    <property type="entry name" value="METHYLTRANSFERASE TYPE 11"/>
    <property type="match status" value="1"/>
</dbReference>
<dbReference type="Gene3D" id="3.40.50.150">
    <property type="entry name" value="Vaccinia Virus protein VP39"/>
    <property type="match status" value="1"/>
</dbReference>
<sequence>MERDFYNTYFEVEKSHWWFRVRRNIIFWIFSKYKIRKDAKVLDYGCGSGFLVGEFQEKGFDAFGVDIFKEAIEFGSGRGINNLSQESGVKVNFSDSYFDVILAMDVIEHIEDDKSAIKEIERLLKPGGYLIITVPAYQWMWGVQDEVAHHFRRYNVSSLLKIVDSSSFSVLKKSYFNTFLFFPIVAVRFVSKLFKIKERESDFDINGKLANFLFYLIFNLESKFLKFIDFPFGVSILIVLGKTDSGK</sequence>
<evidence type="ECO:0008006" key="3">
    <source>
        <dbReference type="Google" id="ProtNLM"/>
    </source>
</evidence>
<proteinExistence type="predicted"/>
<dbReference type="Pfam" id="PF13489">
    <property type="entry name" value="Methyltransf_23"/>
    <property type="match status" value="1"/>
</dbReference>
<evidence type="ECO:0000313" key="1">
    <source>
        <dbReference type="EMBL" id="OGM99341.1"/>
    </source>
</evidence>
<organism evidence="1 2">
    <name type="scientific">Candidatus Yanofskybacteria bacterium RIFCSPHIGHO2_01_FULL_39_8b</name>
    <dbReference type="NCBI Taxonomy" id="1802659"/>
    <lineage>
        <taxon>Bacteria</taxon>
        <taxon>Candidatus Yanofskyibacteriota</taxon>
    </lineage>
</organism>
<dbReference type="Proteomes" id="UP000177594">
    <property type="component" value="Unassembled WGS sequence"/>
</dbReference>
<accession>A0A1F8EES4</accession>
<reference evidence="1 2" key="1">
    <citation type="journal article" date="2016" name="Nat. Commun.">
        <title>Thousands of microbial genomes shed light on interconnected biogeochemical processes in an aquifer system.</title>
        <authorList>
            <person name="Anantharaman K."/>
            <person name="Brown C.T."/>
            <person name="Hug L.A."/>
            <person name="Sharon I."/>
            <person name="Castelle C.J."/>
            <person name="Probst A.J."/>
            <person name="Thomas B.C."/>
            <person name="Singh A."/>
            <person name="Wilkins M.J."/>
            <person name="Karaoz U."/>
            <person name="Brodie E.L."/>
            <person name="Williams K.H."/>
            <person name="Hubbard S.S."/>
            <person name="Banfield J.F."/>
        </authorList>
    </citation>
    <scope>NUCLEOTIDE SEQUENCE [LARGE SCALE GENOMIC DNA]</scope>
</reference>
<comment type="caution">
    <text evidence="1">The sequence shown here is derived from an EMBL/GenBank/DDBJ whole genome shotgun (WGS) entry which is preliminary data.</text>
</comment>
<name>A0A1F8EES4_9BACT</name>
<dbReference type="PANTHER" id="PTHR43861">
    <property type="entry name" value="TRANS-ACONITATE 2-METHYLTRANSFERASE-RELATED"/>
    <property type="match status" value="1"/>
</dbReference>
<dbReference type="EMBL" id="MGIZ01000022">
    <property type="protein sequence ID" value="OGM99341.1"/>
    <property type="molecule type" value="Genomic_DNA"/>
</dbReference>
<dbReference type="SUPFAM" id="SSF53335">
    <property type="entry name" value="S-adenosyl-L-methionine-dependent methyltransferases"/>
    <property type="match status" value="1"/>
</dbReference>
<dbReference type="CDD" id="cd02440">
    <property type="entry name" value="AdoMet_MTases"/>
    <property type="match status" value="1"/>
</dbReference>
<gene>
    <name evidence="1" type="ORF">A2817_02770</name>
</gene>
<dbReference type="InterPro" id="IPR029063">
    <property type="entry name" value="SAM-dependent_MTases_sf"/>
</dbReference>
<dbReference type="AlphaFoldDB" id="A0A1F8EES4"/>
<evidence type="ECO:0000313" key="2">
    <source>
        <dbReference type="Proteomes" id="UP000177594"/>
    </source>
</evidence>
<protein>
    <recommendedName>
        <fullName evidence="3">Methyltransferase type 11 domain-containing protein</fullName>
    </recommendedName>
</protein>